<dbReference type="InterPro" id="IPR045055">
    <property type="entry name" value="DNA2/NAM7-like"/>
</dbReference>
<organism evidence="13 14">
    <name type="scientific">Penicillium nalgiovense</name>
    <dbReference type="NCBI Taxonomy" id="60175"/>
    <lineage>
        <taxon>Eukaryota</taxon>
        <taxon>Fungi</taxon>
        <taxon>Dikarya</taxon>
        <taxon>Ascomycota</taxon>
        <taxon>Pezizomycotina</taxon>
        <taxon>Eurotiomycetes</taxon>
        <taxon>Eurotiomycetidae</taxon>
        <taxon>Eurotiales</taxon>
        <taxon>Aspergillaceae</taxon>
        <taxon>Penicillium</taxon>
    </lineage>
</organism>
<feature type="domain" description="C3H1-type" evidence="11">
    <location>
        <begin position="8"/>
        <end position="34"/>
    </location>
</feature>
<feature type="zinc finger region" description="C3H1-type" evidence="9">
    <location>
        <begin position="8"/>
        <end position="34"/>
    </location>
</feature>
<sequence length="1926" mass="217692">MWKMLIYLSYKRMCRDFARGNCQWKNCKYAHVSNGQSRSPKISTSQIQRPEPLPRRDRGLPNAEKAVRAWQSSIPLRTAVIRPSSGKKTSIFRKARELIESDASIRQEVIRTLASEDGLRLILDLVQENFEGMDAATRDLMFKTQVLPFLEIVSNPEVTSSLVLEQAVGTIYNVLFGIDGSRAARWLDFICGVLETDTTNEGSAMLLEASLRTFSRIADLNSTAPIQDCLHTVAHRFETVLASMNNKNGMSGRLYQSRLHLDRLLQRLETGKSLPTGTPEKEMKKESKVAFVANRETPGGRHNNDFDDICQIKIMPSFEEICSTRGEYLPVNNPLQWHIDGIDGLLDRNFRLLREDTVGQLRDAIHHELSPRAQQSQLRKFVYPKCLVANLEFNWLYGLYFEVDFPQPAGITNYSPMAREMWWQNSKRLQPGALVCLIIQKDVVLFCTVTHRDMSPRRKKDNVLPQDHVPPQNKAEPKTLWKSSTRGSVMLMPVDSRYTNTKVVLDLFSPKKTTMSLVEFPGVILPAFEPALQALQSMKVAQNLPFSELFVPWVFDDFNISDMAPALYASQPGFAFNLRCLMKNDTNFYVRVDQPSDVKYVQDHSTLDGAQAHALINCLKRKLGLIQGPPGTGKSYTGVALVKVLLANKEATRGRLGPILCVTYTNHALDQLLEALLDNNVTSQIVRIGSQSKSERLERFNLQTVAKDTTRTKMEKKERWSTAERLSLCEDGFRALDLKREVPIARLKSYIQRADPGHHDQLFSLVQEDGFLGVKTDSPKITINSWLGSAAKDNARARPVDQLKDVNVFEMSRKERQNLYNHWYRDYRAEVDEQVRQIVSSHRAAKQGYDSVQDEMHLRCLAQVDVIGATTAGLARRLDMFRRLPCKFMLCEEAGEVLESHLLTAFIPSVEHAILIGDQQQLRPQVQNYDLSSENLRGGTQYSLDISLFERLVSSDKSPMDCGAPFSTLETQRRMHPSIARLIRETLYPKLKDAPSVSEYPEIMGMRKRLFWLDHRQLEGGSDPDAMSTSHWNSHEIDMTVLLVNHLIQQGEYKHGDIAVLTPYLGQLHRLRKRLDELFAIVVGDRDQEDLKQAGYGDYEVKHKPMIKAALSQTLRVATVDNFQGEEAKVVVISLVRSNPQNKCGFLRTSNRINVLLSRAQHGMYIIGNSETSIHVPMWAQVVKILKQDQNIGMALELQCPRHPDTLIAVSTPEDFPKLSPEGGCNLRCVNRLSCGHACAQKCHSDLLHKAVFCLERCPKPFSGCNHSCPKRCGDPCPERCMVNVYQKHRKLPCGHPVPNLPCWQDQDISAVSCLVRVDKTVPGCNHVVSLPCHIDVEAKEYRCLAQCRSPLPCGHLCKKMCYRCVTKGSESVLANHGNCEQRCDRNQSTCAHTCSLPCHGEKPCPPCKAPCEVHCGHSKCPRKCYEPCTPCAEEKCLSACPHSVCSMPCAAPCDHVPCSKRCKKKLACGHQCPSVCGEKCPSSSFCQTCGNEDIRNHQVDFIMGQTYKEINLDENPCVFPKCGHFLTIENMDAQMDMASYYGVDASGKPVSICVSLTPFSIQDIKTCATCRGPLRDIARYGRLVRRAILDESTKKLIILLNQEYVPLAQELPQLVNELYATKGQRKYPWPALIEISGPRSHQIQSMGEIIQSTNPGRWDSILDLRKRVELYRRRVKPEEQPFERVRRMIENARQRQNFRMNHDYFENVLQTKGFLQGTALLIRLDIALLVDLLSLVSQGRPSEVTPRFELDLQKIKDDCQTLIQQAVTHHRLLQQAEGHIFLAQLYALERAHCLTPEKRNTILKQGQVAIQKAKGLCDAHPGQTQGLADEVHSVEKMLRGGTFYTIITSEERMAVISAMAQEFRGTGHWYYCRNGHPFTIGDCGLARETSRCPECDSPVGGENSQLAEGVTLAQDWDQDRERLDL</sequence>
<dbReference type="FunFam" id="3.40.50.300:FF:001660">
    <property type="entry name" value="NF-X1 finger and helicase protein, putative"/>
    <property type="match status" value="1"/>
</dbReference>
<evidence type="ECO:0000256" key="3">
    <source>
        <dbReference type="ARBA" id="ARBA00022723"/>
    </source>
</evidence>
<protein>
    <recommendedName>
        <fullName evidence="15">C3H1-type domain-containing protein</fullName>
    </recommendedName>
</protein>
<dbReference type="CDD" id="cd06008">
    <property type="entry name" value="NF-X1-zinc-finger"/>
    <property type="match status" value="1"/>
</dbReference>
<keyword evidence="3 9" id="KW-0479">Metal-binding</keyword>
<keyword evidence="6" id="KW-0067">ATP-binding</keyword>
<evidence type="ECO:0000259" key="12">
    <source>
        <dbReference type="PROSITE" id="PS51981"/>
    </source>
</evidence>
<dbReference type="Pfam" id="PF13086">
    <property type="entry name" value="AAA_11"/>
    <property type="match status" value="1"/>
</dbReference>
<dbReference type="CDD" id="cd18808">
    <property type="entry name" value="SF1_C_Upf1"/>
    <property type="match status" value="1"/>
</dbReference>
<dbReference type="EMBL" id="CAJVNV010000499">
    <property type="protein sequence ID" value="CAG8217645.1"/>
    <property type="molecule type" value="Genomic_DNA"/>
</dbReference>
<dbReference type="GO" id="GO:0002376">
    <property type="term" value="P:immune system process"/>
    <property type="evidence" value="ECO:0007669"/>
    <property type="project" value="UniProtKB-KW"/>
</dbReference>
<keyword evidence="8" id="KW-0391">Immunity</keyword>
<dbReference type="GO" id="GO:0008270">
    <property type="term" value="F:zinc ion binding"/>
    <property type="evidence" value="ECO:0007669"/>
    <property type="project" value="UniProtKB-KW"/>
</dbReference>
<keyword evidence="2" id="KW-0963">Cytoplasm</keyword>
<evidence type="ECO:0000256" key="7">
    <source>
        <dbReference type="ARBA" id="ARBA00022833"/>
    </source>
</evidence>
<dbReference type="OrthoDB" id="2308815at2759"/>
<dbReference type="InterPro" id="IPR046439">
    <property type="entry name" value="ZF_RZ_dom"/>
</dbReference>
<dbReference type="InterPro" id="IPR041677">
    <property type="entry name" value="DNA2/NAM7_AAA_11"/>
</dbReference>
<dbReference type="GO" id="GO:0005737">
    <property type="term" value="C:cytoplasm"/>
    <property type="evidence" value="ECO:0007669"/>
    <property type="project" value="UniProtKB-SubCell"/>
</dbReference>
<evidence type="ECO:0000256" key="1">
    <source>
        <dbReference type="ARBA" id="ARBA00004496"/>
    </source>
</evidence>
<feature type="region of interest" description="Disordered" evidence="10">
    <location>
        <begin position="33"/>
        <end position="61"/>
    </location>
</feature>
<dbReference type="PROSITE" id="PS50103">
    <property type="entry name" value="ZF_C3H1"/>
    <property type="match status" value="1"/>
</dbReference>
<feature type="domain" description="RZ-type" evidence="12">
    <location>
        <begin position="1848"/>
        <end position="1924"/>
    </location>
</feature>
<dbReference type="InterPro" id="IPR041679">
    <property type="entry name" value="DNA2/NAM7-like_C"/>
</dbReference>
<feature type="region of interest" description="Disordered" evidence="10">
    <location>
        <begin position="457"/>
        <end position="478"/>
    </location>
</feature>
<keyword evidence="7 9" id="KW-0862">Zinc</keyword>
<dbReference type="InterPro" id="IPR000571">
    <property type="entry name" value="Znf_CCCH"/>
</dbReference>
<evidence type="ECO:0000256" key="5">
    <source>
        <dbReference type="ARBA" id="ARBA00022771"/>
    </source>
</evidence>
<dbReference type="Pfam" id="PF20173">
    <property type="entry name" value="ZnF_RZ-type"/>
    <property type="match status" value="1"/>
</dbReference>
<dbReference type="PANTHER" id="PTHR10887:SF445">
    <property type="entry name" value="NFX1-TYPE ZINC FINGER-CONTAINING PROTEIN 1"/>
    <property type="match status" value="1"/>
</dbReference>
<dbReference type="GO" id="GO:0031380">
    <property type="term" value="C:nuclear RNA-directed RNA polymerase complex"/>
    <property type="evidence" value="ECO:0007669"/>
    <property type="project" value="TreeGrafter"/>
</dbReference>
<evidence type="ECO:0000313" key="13">
    <source>
        <dbReference type="EMBL" id="CAG8217645.1"/>
    </source>
</evidence>
<evidence type="ECO:0000256" key="8">
    <source>
        <dbReference type="ARBA" id="ARBA00022859"/>
    </source>
</evidence>
<feature type="compositionally biased region" description="Polar residues" evidence="10">
    <location>
        <begin position="33"/>
        <end position="48"/>
    </location>
</feature>
<dbReference type="InterPro" id="IPR000967">
    <property type="entry name" value="Znf_NFX1"/>
</dbReference>
<keyword evidence="4" id="KW-0677">Repeat</keyword>
<dbReference type="InterPro" id="IPR027417">
    <property type="entry name" value="P-loop_NTPase"/>
</dbReference>
<keyword evidence="6" id="KW-0378">Hydrolase</keyword>
<keyword evidence="5 9" id="KW-0863">Zinc-finger</keyword>
<dbReference type="InterPro" id="IPR047187">
    <property type="entry name" value="SF1_C_Upf1"/>
</dbReference>
<dbReference type="Gene3D" id="3.40.50.300">
    <property type="entry name" value="P-loop containing nucleotide triphosphate hydrolases"/>
    <property type="match status" value="2"/>
</dbReference>
<dbReference type="SMART" id="SM00438">
    <property type="entry name" value="ZnF_NFX"/>
    <property type="match status" value="5"/>
</dbReference>
<dbReference type="Proteomes" id="UP001153461">
    <property type="component" value="Unassembled WGS sequence"/>
</dbReference>
<evidence type="ECO:0000259" key="11">
    <source>
        <dbReference type="PROSITE" id="PS50103"/>
    </source>
</evidence>
<keyword evidence="6" id="KW-0547">Nucleotide-binding</keyword>
<dbReference type="PROSITE" id="PS51981">
    <property type="entry name" value="ZF_RZ"/>
    <property type="match status" value="1"/>
</dbReference>
<proteinExistence type="predicted"/>
<dbReference type="Pfam" id="PF13087">
    <property type="entry name" value="AAA_12"/>
    <property type="match status" value="1"/>
</dbReference>
<comment type="subcellular location">
    <subcellularLocation>
        <location evidence="1">Cytoplasm</location>
    </subcellularLocation>
</comment>
<dbReference type="GO" id="GO:0031048">
    <property type="term" value="P:regulatory ncRNA-mediated heterochromatin formation"/>
    <property type="evidence" value="ECO:0007669"/>
    <property type="project" value="TreeGrafter"/>
</dbReference>
<evidence type="ECO:0000256" key="10">
    <source>
        <dbReference type="SAM" id="MobiDB-lite"/>
    </source>
</evidence>
<dbReference type="CDD" id="cd17936">
    <property type="entry name" value="EEXXEc_NFX1"/>
    <property type="match status" value="1"/>
</dbReference>
<evidence type="ECO:0000256" key="9">
    <source>
        <dbReference type="PROSITE-ProRule" id="PRU00723"/>
    </source>
</evidence>
<dbReference type="GO" id="GO:0004386">
    <property type="term" value="F:helicase activity"/>
    <property type="evidence" value="ECO:0007669"/>
    <property type="project" value="InterPro"/>
</dbReference>
<name>A0A9W4MXM8_PENNA</name>
<dbReference type="PANTHER" id="PTHR10887">
    <property type="entry name" value="DNA2/NAM7 HELICASE FAMILY"/>
    <property type="match status" value="1"/>
</dbReference>
<accession>A0A9W4MXM8</accession>
<keyword evidence="6" id="KW-0347">Helicase</keyword>
<evidence type="ECO:0008006" key="15">
    <source>
        <dbReference type="Google" id="ProtNLM"/>
    </source>
</evidence>
<evidence type="ECO:0000256" key="4">
    <source>
        <dbReference type="ARBA" id="ARBA00022737"/>
    </source>
</evidence>
<comment type="caution">
    <text evidence="13">The sequence shown here is derived from an EMBL/GenBank/DDBJ whole genome shotgun (WGS) entry which is preliminary data.</text>
</comment>
<dbReference type="SUPFAM" id="SSF52540">
    <property type="entry name" value="P-loop containing nucleoside triphosphate hydrolases"/>
    <property type="match status" value="1"/>
</dbReference>
<gene>
    <name evidence="13" type="ORF">PNAL_LOCUS7961</name>
</gene>
<evidence type="ECO:0000256" key="6">
    <source>
        <dbReference type="ARBA" id="ARBA00022806"/>
    </source>
</evidence>
<reference evidence="13" key="1">
    <citation type="submission" date="2021-07" db="EMBL/GenBank/DDBJ databases">
        <authorList>
            <person name="Branca A.L. A."/>
        </authorList>
    </citation>
    <scope>NUCLEOTIDE SEQUENCE</scope>
</reference>
<evidence type="ECO:0000256" key="2">
    <source>
        <dbReference type="ARBA" id="ARBA00022490"/>
    </source>
</evidence>
<evidence type="ECO:0000313" key="14">
    <source>
        <dbReference type="Proteomes" id="UP001153461"/>
    </source>
</evidence>